<keyword evidence="4" id="KW-1185">Reference proteome</keyword>
<reference evidence="3 4" key="1">
    <citation type="journal article" date="2013" name="Front. Microbiol.">
        <title>The genome of Nitrospina gracilis illuminates the metabolism and evolution of the major marine nitrite oxidizer.</title>
        <authorList>
            <person name="Luecker S."/>
            <person name="Nowka B."/>
            <person name="Rattei T."/>
            <person name="Spieck E."/>
            <person name="and Daims H."/>
        </authorList>
    </citation>
    <scope>NUCLEOTIDE SEQUENCE [LARGE SCALE GENOMIC DNA]</scope>
    <source>
        <strain evidence="3 4">3/211</strain>
    </source>
</reference>
<dbReference type="Gene3D" id="3.40.50.720">
    <property type="entry name" value="NAD(P)-binding Rossmann-like Domain"/>
    <property type="match status" value="1"/>
</dbReference>
<dbReference type="GO" id="GO:0000166">
    <property type="term" value="F:nucleotide binding"/>
    <property type="evidence" value="ECO:0007669"/>
    <property type="project" value="InterPro"/>
</dbReference>
<dbReference type="InterPro" id="IPR051450">
    <property type="entry name" value="Gfo/Idh/MocA_Oxidoreductases"/>
</dbReference>
<dbReference type="InterPro" id="IPR000683">
    <property type="entry name" value="Gfo/Idh/MocA-like_OxRdtase_N"/>
</dbReference>
<dbReference type="HOGENOM" id="CLU_023194_10_0_0"/>
<dbReference type="PANTHER" id="PTHR43377:SF1">
    <property type="entry name" value="BILIVERDIN REDUCTASE A"/>
    <property type="match status" value="1"/>
</dbReference>
<comment type="caution">
    <text evidence="3">The sequence shown here is derived from an EMBL/GenBank/DDBJ whole genome shotgun (WGS) entry which is preliminary data.</text>
</comment>
<dbReference type="STRING" id="1266370.NITGR_130019"/>
<protein>
    <submittedName>
        <fullName evidence="3">Oxidoreductase</fullName>
    </submittedName>
</protein>
<organism evidence="3 4">
    <name type="scientific">Nitrospina gracilis (strain 3/211)</name>
    <dbReference type="NCBI Taxonomy" id="1266370"/>
    <lineage>
        <taxon>Bacteria</taxon>
        <taxon>Pseudomonadati</taxon>
        <taxon>Nitrospinota/Tectimicrobiota group</taxon>
        <taxon>Nitrospinota</taxon>
        <taxon>Nitrospinia</taxon>
        <taxon>Nitrospinales</taxon>
        <taxon>Nitrospinaceae</taxon>
        <taxon>Nitrospina</taxon>
    </lineage>
</organism>
<dbReference type="FunCoup" id="M1Z8X8">
    <property type="interactions" value="7"/>
</dbReference>
<proteinExistence type="predicted"/>
<dbReference type="EMBL" id="CAQJ01000015">
    <property type="protein sequence ID" value="CCQ89553.1"/>
    <property type="molecule type" value="Genomic_DNA"/>
</dbReference>
<gene>
    <name evidence="3" type="ORF">NITGR_130019</name>
</gene>
<dbReference type="SUPFAM" id="SSF55347">
    <property type="entry name" value="Glyceraldehyde-3-phosphate dehydrogenase-like, C-terminal domain"/>
    <property type="match status" value="1"/>
</dbReference>
<dbReference type="InParanoid" id="M1Z8X8"/>
<evidence type="ECO:0000313" key="3">
    <source>
        <dbReference type="EMBL" id="CCQ89553.1"/>
    </source>
</evidence>
<dbReference type="OrthoDB" id="9815825at2"/>
<dbReference type="InterPro" id="IPR036291">
    <property type="entry name" value="NAD(P)-bd_dom_sf"/>
</dbReference>
<dbReference type="Pfam" id="PF01408">
    <property type="entry name" value="GFO_IDH_MocA"/>
    <property type="match status" value="1"/>
</dbReference>
<sequence length="322" mass="36533">MEALRAGVAGIGKMGQYHVGVLSEMRDIKLTHIADVNEDRCREISNRYGLTAVSDYKEMFGKVDVAVVAVPTALHYPVTKDFLQAGVHVLLEKPCATNLEHARELFDLAEKNKLILHIGHVERFNGAVQELHKLVHEPIFVECKRMGPFNQRIKDDGVVLDIMIHDIDILLNLMQSKVVGINVMGTSVFTNRDDLVNVQMEFENGCMANIIASRASQNKIRTLSVTQKESYILLDYTDQEIYVHRQTSSEHQLTKDALRYKQESLIERIFVHKDNPLKLELQHFLDCVQNGTPRNVAVDNELYSLEIALDIVGAFKKQRNGK</sequence>
<name>M1Z8X8_NITG3</name>
<dbReference type="SUPFAM" id="SSF51735">
    <property type="entry name" value="NAD(P)-binding Rossmann-fold domains"/>
    <property type="match status" value="1"/>
</dbReference>
<dbReference type="InterPro" id="IPR055170">
    <property type="entry name" value="GFO_IDH_MocA-like_dom"/>
</dbReference>
<feature type="domain" description="GFO/IDH/MocA-like oxidoreductase" evidence="2">
    <location>
        <begin position="150"/>
        <end position="219"/>
    </location>
</feature>
<dbReference type="RefSeq" id="WP_005006113.1">
    <property type="nucleotide sequence ID" value="NZ_HG422173.1"/>
</dbReference>
<dbReference type="Gene3D" id="3.30.360.10">
    <property type="entry name" value="Dihydrodipicolinate Reductase, domain 2"/>
    <property type="match status" value="1"/>
</dbReference>
<dbReference type="PANTHER" id="PTHR43377">
    <property type="entry name" value="BILIVERDIN REDUCTASE A"/>
    <property type="match status" value="1"/>
</dbReference>
<evidence type="ECO:0000313" key="4">
    <source>
        <dbReference type="Proteomes" id="UP000011704"/>
    </source>
</evidence>
<feature type="domain" description="Gfo/Idh/MocA-like oxidoreductase N-terminal" evidence="1">
    <location>
        <begin position="5"/>
        <end position="120"/>
    </location>
</feature>
<dbReference type="AlphaFoldDB" id="M1Z8X8"/>
<accession>M1Z8X8</accession>
<evidence type="ECO:0000259" key="1">
    <source>
        <dbReference type="Pfam" id="PF01408"/>
    </source>
</evidence>
<evidence type="ECO:0000259" key="2">
    <source>
        <dbReference type="Pfam" id="PF22725"/>
    </source>
</evidence>
<dbReference type="Pfam" id="PF22725">
    <property type="entry name" value="GFO_IDH_MocA_C3"/>
    <property type="match status" value="1"/>
</dbReference>
<dbReference type="Proteomes" id="UP000011704">
    <property type="component" value="Unassembled WGS sequence"/>
</dbReference>